<evidence type="ECO:0000313" key="2">
    <source>
        <dbReference type="EMBL" id="KEZ19254.1"/>
    </source>
</evidence>
<comment type="caution">
    <text evidence="2">The sequence shown here is derived from an EMBL/GenBank/DDBJ whole genome shotgun (WGS) entry which is preliminary data.</text>
</comment>
<name>A0A084EMR2_SPHYA</name>
<feature type="transmembrane region" description="Helical" evidence="1">
    <location>
        <begin position="358"/>
        <end position="383"/>
    </location>
</feature>
<dbReference type="GO" id="GO:0004713">
    <property type="term" value="F:protein tyrosine kinase activity"/>
    <property type="evidence" value="ECO:0007669"/>
    <property type="project" value="TreeGrafter"/>
</dbReference>
<dbReference type="GO" id="GO:0005886">
    <property type="term" value="C:plasma membrane"/>
    <property type="evidence" value="ECO:0007669"/>
    <property type="project" value="TreeGrafter"/>
</dbReference>
<dbReference type="AlphaFoldDB" id="A0A084EMR2"/>
<dbReference type="eggNOG" id="COG3524">
    <property type="taxonomic scope" value="Bacteria"/>
</dbReference>
<dbReference type="PANTHER" id="PTHR32309">
    <property type="entry name" value="TYROSINE-PROTEIN KINASE"/>
    <property type="match status" value="1"/>
</dbReference>
<proteinExistence type="predicted"/>
<dbReference type="PATRIC" id="fig|13690.10.peg.2222"/>
<keyword evidence="1" id="KW-0812">Transmembrane</keyword>
<feature type="transmembrane region" description="Helical" evidence="1">
    <location>
        <begin position="31"/>
        <end position="56"/>
    </location>
</feature>
<evidence type="ECO:0000256" key="1">
    <source>
        <dbReference type="SAM" id="Phobius"/>
    </source>
</evidence>
<protein>
    <submittedName>
        <fullName evidence="2">Capsular polysaccharide export system inner membrane protein KpsE</fullName>
    </submittedName>
</protein>
<reference evidence="2 3" key="1">
    <citation type="submission" date="2014-03" db="EMBL/GenBank/DDBJ databases">
        <title>Genome sequence of Sphingobium yanoikuyae B1.</title>
        <authorList>
            <person name="Gan H.M."/>
            <person name="Gan H.Y."/>
            <person name="Savka M.A."/>
        </authorList>
    </citation>
    <scope>NUCLEOTIDE SEQUENCE [LARGE SCALE GENOMIC DNA]</scope>
    <source>
        <strain evidence="2 3">B1</strain>
    </source>
</reference>
<gene>
    <name evidence="2" type="ORF">CP98_02166</name>
</gene>
<keyword evidence="1" id="KW-1133">Transmembrane helix</keyword>
<keyword evidence="1" id="KW-0472">Membrane</keyword>
<dbReference type="PANTHER" id="PTHR32309:SF13">
    <property type="entry name" value="FERRIC ENTEROBACTIN TRANSPORT PROTEIN FEPE"/>
    <property type="match status" value="1"/>
</dbReference>
<dbReference type="EMBL" id="JGVR01000010">
    <property type="protein sequence ID" value="KEZ19254.1"/>
    <property type="molecule type" value="Genomic_DNA"/>
</dbReference>
<accession>A0A084EMR2</accession>
<dbReference type="InterPro" id="IPR050445">
    <property type="entry name" value="Bact_polysacc_biosynth/exp"/>
</dbReference>
<dbReference type="Proteomes" id="UP000028534">
    <property type="component" value="Unassembled WGS sequence"/>
</dbReference>
<sequence length="389" mass="43011">MEAEQPERFVDATSSTATFSVLTQWLKKRRWFLLMVVLPTMLAALYYGLIAADVYISESRFVIKSPDQKRSQTSTLANLVQTTGLSGGHEQTSEVLTYVQSRDALKALTEKIDLRDKFSSPQADALSRFPRPFSDGSFESLFKYYGKRVDARIDQENGTATIKVEAFTPQDAYIINRELLGLSENLVNQLNMRSQSKGIVEAQKQVELATQRARSARVALAQYRNAQALIDPAKQAGGVLAIADTMIAQRSALQAQLDTMQRLTPGNPSIPALRSRINAISAQIASQDNRVVGNGGGIASKLGGYENLLVEQEFATESLNAANSALVQARAEAQRQQFYLERVVNPNMPDTPLLPKRMLSILIVFAAALCLYFIAWMFMIGILEHAPED</sequence>
<evidence type="ECO:0000313" key="3">
    <source>
        <dbReference type="Proteomes" id="UP000028534"/>
    </source>
</evidence>
<organism evidence="2 3">
    <name type="scientific">Sphingobium yanoikuyae</name>
    <name type="common">Sphingomonas yanoikuyae</name>
    <dbReference type="NCBI Taxonomy" id="13690"/>
    <lineage>
        <taxon>Bacteria</taxon>
        <taxon>Pseudomonadati</taxon>
        <taxon>Pseudomonadota</taxon>
        <taxon>Alphaproteobacteria</taxon>
        <taxon>Sphingomonadales</taxon>
        <taxon>Sphingomonadaceae</taxon>
        <taxon>Sphingobium</taxon>
    </lineage>
</organism>